<gene>
    <name evidence="2" type="ORF">D8805_09415</name>
</gene>
<organism evidence="2 3">
    <name type="scientific">Streptococcus oralis subsp. dentisani</name>
    <dbReference type="NCBI Taxonomy" id="1458253"/>
    <lineage>
        <taxon>Bacteria</taxon>
        <taxon>Bacillati</taxon>
        <taxon>Bacillota</taxon>
        <taxon>Bacilli</taxon>
        <taxon>Lactobacillales</taxon>
        <taxon>Streptococcaceae</taxon>
        <taxon>Streptococcus</taxon>
    </lineage>
</organism>
<evidence type="ECO:0008006" key="4">
    <source>
        <dbReference type="Google" id="ProtNLM"/>
    </source>
</evidence>
<evidence type="ECO:0000256" key="1">
    <source>
        <dbReference type="SAM" id="Coils"/>
    </source>
</evidence>
<dbReference type="PANTHER" id="PTHR33795">
    <property type="entry name" value="INSERTION ELEMENT IS150 PROTEIN INSJ"/>
    <property type="match status" value="1"/>
</dbReference>
<dbReference type="Proteomes" id="UP000278274">
    <property type="component" value="Unassembled WGS sequence"/>
</dbReference>
<dbReference type="InterPro" id="IPR009057">
    <property type="entry name" value="Homeodomain-like_sf"/>
</dbReference>
<dbReference type="InterPro" id="IPR052057">
    <property type="entry name" value="IS150/IS1296_orfA-like"/>
</dbReference>
<comment type="caution">
    <text evidence="2">The sequence shown here is derived from an EMBL/GenBank/DDBJ whole genome shotgun (WGS) entry which is preliminary data.</text>
</comment>
<keyword evidence="1" id="KW-0175">Coiled coil</keyword>
<dbReference type="SUPFAM" id="SSF46689">
    <property type="entry name" value="Homeodomain-like"/>
    <property type="match status" value="1"/>
</dbReference>
<evidence type="ECO:0000313" key="2">
    <source>
        <dbReference type="EMBL" id="RSJ65842.1"/>
    </source>
</evidence>
<reference evidence="2 3" key="1">
    <citation type="submission" date="2018-11" db="EMBL/GenBank/DDBJ databases">
        <title>Species Designations Belie Phenotypic and Genotypic Heterogeneity in Oral Streptococci.</title>
        <authorList>
            <person name="Velsko I."/>
        </authorList>
    </citation>
    <scope>NUCLEOTIDE SEQUENCE [LARGE SCALE GENOMIC DNA]</scope>
    <source>
        <strain evidence="2 3">BCA2</strain>
    </source>
</reference>
<proteinExistence type="predicted"/>
<feature type="coiled-coil region" evidence="1">
    <location>
        <begin position="59"/>
        <end position="106"/>
    </location>
</feature>
<protein>
    <recommendedName>
        <fullName evidence="4">Transposase</fullName>
    </recommendedName>
</protein>
<dbReference type="AlphaFoldDB" id="A0A3R9K6E6"/>
<dbReference type="EMBL" id="RJPH01000023">
    <property type="protein sequence ID" value="RSJ65842.1"/>
    <property type="molecule type" value="Genomic_DNA"/>
</dbReference>
<name>A0A3R9K6E6_STROR</name>
<dbReference type="PANTHER" id="PTHR33795:SF1">
    <property type="entry name" value="INSERTION ELEMENT IS150 PROTEIN INSJ"/>
    <property type="match status" value="1"/>
</dbReference>
<sequence>MINKVLHEGWTKDRVSLEYGLPSRTILLNWLAKYKKNAYTTVEKTRGRVPKMGRKRKKTWEEMTELERLQEENERLRTEVAYLKKLKELEERDEALEREKQRQLEKWLQEDFD</sequence>
<accession>A0A3R9K6E6</accession>
<evidence type="ECO:0000313" key="3">
    <source>
        <dbReference type="Proteomes" id="UP000278274"/>
    </source>
</evidence>